<keyword evidence="3" id="KW-0732">Signal</keyword>
<evidence type="ECO:0000313" key="7">
    <source>
        <dbReference type="EMBL" id="KAL0380141.1"/>
    </source>
</evidence>
<sequence length="87" mass="9902">MELSVSIYTVLSKYLMDAAVREAEHLAWAMRLRITMVVIYCVEQIHQLTPASLENLTNSTIYPTEDYAAKVSNFVFWDEGAAAERQS</sequence>
<comment type="subcellular location">
    <subcellularLocation>
        <location evidence="6">Endomembrane system</location>
        <topology evidence="6">Single-pass membrane protein</topology>
    </subcellularLocation>
    <subcellularLocation>
        <location evidence="1">Membrane</location>
        <topology evidence="1">Single-pass type I membrane protein</topology>
    </subcellularLocation>
</comment>
<dbReference type="PANTHER" id="PTHR46084">
    <property type="entry name" value="PROTEIN MALE DISCOVERER 2"/>
    <property type="match status" value="1"/>
</dbReference>
<evidence type="ECO:0000256" key="6">
    <source>
        <dbReference type="ARBA" id="ARBA00037847"/>
    </source>
</evidence>
<gene>
    <name evidence="7" type="ORF">Sangu_0078400</name>
</gene>
<dbReference type="AlphaFoldDB" id="A0AAW2RKP3"/>
<evidence type="ECO:0000256" key="4">
    <source>
        <dbReference type="ARBA" id="ARBA00022989"/>
    </source>
</evidence>
<keyword evidence="2" id="KW-0812">Transmembrane</keyword>
<dbReference type="GO" id="GO:0012505">
    <property type="term" value="C:endomembrane system"/>
    <property type="evidence" value="ECO:0007669"/>
    <property type="project" value="UniProtKB-SubCell"/>
</dbReference>
<keyword evidence="4" id="KW-1133">Transmembrane helix</keyword>
<comment type="caution">
    <text evidence="7">The sequence shown here is derived from an EMBL/GenBank/DDBJ whole genome shotgun (WGS) entry which is preliminary data.</text>
</comment>
<name>A0AAW2RKP3_9LAMI</name>
<organism evidence="7">
    <name type="scientific">Sesamum angustifolium</name>
    <dbReference type="NCBI Taxonomy" id="2727405"/>
    <lineage>
        <taxon>Eukaryota</taxon>
        <taxon>Viridiplantae</taxon>
        <taxon>Streptophyta</taxon>
        <taxon>Embryophyta</taxon>
        <taxon>Tracheophyta</taxon>
        <taxon>Spermatophyta</taxon>
        <taxon>Magnoliopsida</taxon>
        <taxon>eudicotyledons</taxon>
        <taxon>Gunneridae</taxon>
        <taxon>Pentapetalae</taxon>
        <taxon>asterids</taxon>
        <taxon>lamiids</taxon>
        <taxon>Lamiales</taxon>
        <taxon>Pedaliaceae</taxon>
        <taxon>Sesamum</taxon>
    </lineage>
</organism>
<protein>
    <submittedName>
        <fullName evidence="7">Uncharacterized protein</fullName>
    </submittedName>
</protein>
<reference evidence="7" key="1">
    <citation type="submission" date="2020-06" db="EMBL/GenBank/DDBJ databases">
        <authorList>
            <person name="Li T."/>
            <person name="Hu X."/>
            <person name="Zhang T."/>
            <person name="Song X."/>
            <person name="Zhang H."/>
            <person name="Dai N."/>
            <person name="Sheng W."/>
            <person name="Hou X."/>
            <person name="Wei L."/>
        </authorList>
    </citation>
    <scope>NUCLEOTIDE SEQUENCE</scope>
    <source>
        <strain evidence="7">G01</strain>
        <tissue evidence="7">Leaf</tissue>
    </source>
</reference>
<accession>A0AAW2RKP3</accession>
<evidence type="ECO:0000256" key="3">
    <source>
        <dbReference type="ARBA" id="ARBA00022729"/>
    </source>
</evidence>
<proteinExistence type="predicted"/>
<dbReference type="EMBL" id="JACGWK010000001">
    <property type="protein sequence ID" value="KAL0380141.1"/>
    <property type="molecule type" value="Genomic_DNA"/>
</dbReference>
<evidence type="ECO:0000256" key="1">
    <source>
        <dbReference type="ARBA" id="ARBA00004479"/>
    </source>
</evidence>
<dbReference type="PANTHER" id="PTHR46084:SF14">
    <property type="entry name" value="PROTEIN KINASE DOMAIN-CONTAINING PROTEIN"/>
    <property type="match status" value="1"/>
</dbReference>
<evidence type="ECO:0000256" key="5">
    <source>
        <dbReference type="ARBA" id="ARBA00023136"/>
    </source>
</evidence>
<keyword evidence="5" id="KW-0472">Membrane</keyword>
<evidence type="ECO:0000256" key="2">
    <source>
        <dbReference type="ARBA" id="ARBA00022692"/>
    </source>
</evidence>
<reference evidence="7" key="2">
    <citation type="journal article" date="2024" name="Plant">
        <title>Genomic evolution and insights into agronomic trait innovations of Sesamum species.</title>
        <authorList>
            <person name="Miao H."/>
            <person name="Wang L."/>
            <person name="Qu L."/>
            <person name="Liu H."/>
            <person name="Sun Y."/>
            <person name="Le M."/>
            <person name="Wang Q."/>
            <person name="Wei S."/>
            <person name="Zheng Y."/>
            <person name="Lin W."/>
            <person name="Duan Y."/>
            <person name="Cao H."/>
            <person name="Xiong S."/>
            <person name="Wang X."/>
            <person name="Wei L."/>
            <person name="Li C."/>
            <person name="Ma Q."/>
            <person name="Ju M."/>
            <person name="Zhao R."/>
            <person name="Li G."/>
            <person name="Mu C."/>
            <person name="Tian Q."/>
            <person name="Mei H."/>
            <person name="Zhang T."/>
            <person name="Gao T."/>
            <person name="Zhang H."/>
        </authorList>
    </citation>
    <scope>NUCLEOTIDE SEQUENCE</scope>
    <source>
        <strain evidence="7">G01</strain>
    </source>
</reference>